<dbReference type="InterPro" id="IPR036396">
    <property type="entry name" value="Cyt_P450_sf"/>
</dbReference>
<dbReference type="Proteomes" id="UP000783863">
    <property type="component" value="Unassembled WGS sequence"/>
</dbReference>
<organism evidence="4 5">
    <name type="scientific">Haloarcula salinisoli</name>
    <dbReference type="NCBI Taxonomy" id="2487746"/>
    <lineage>
        <taxon>Archaea</taxon>
        <taxon>Methanobacteriati</taxon>
        <taxon>Methanobacteriota</taxon>
        <taxon>Stenosarchaea group</taxon>
        <taxon>Halobacteria</taxon>
        <taxon>Halobacteriales</taxon>
        <taxon>Haloarculaceae</taxon>
        <taxon>Haloarcula</taxon>
    </lineage>
</organism>
<dbReference type="GO" id="GO:0005506">
    <property type="term" value="F:iron ion binding"/>
    <property type="evidence" value="ECO:0007669"/>
    <property type="project" value="InterPro"/>
</dbReference>
<evidence type="ECO:0000256" key="1">
    <source>
        <dbReference type="ARBA" id="ARBA00010617"/>
    </source>
</evidence>
<dbReference type="SUPFAM" id="SSF48264">
    <property type="entry name" value="Cytochrome P450"/>
    <property type="match status" value="1"/>
</dbReference>
<keyword evidence="5" id="KW-1185">Reference proteome</keyword>
<name>A0A8J7YME7_9EURY</name>
<dbReference type="PANTHER" id="PTHR24305:SF166">
    <property type="entry name" value="CYTOCHROME P450 12A4, MITOCHONDRIAL-RELATED"/>
    <property type="match status" value="1"/>
</dbReference>
<protein>
    <submittedName>
        <fullName evidence="4">Cytochrome P450</fullName>
    </submittedName>
</protein>
<dbReference type="InterPro" id="IPR001128">
    <property type="entry name" value="Cyt_P450"/>
</dbReference>
<keyword evidence="3" id="KW-0408">Iron</keyword>
<dbReference type="GO" id="GO:0016705">
    <property type="term" value="F:oxidoreductase activity, acting on paired donors, with incorporation or reduction of molecular oxygen"/>
    <property type="evidence" value="ECO:0007669"/>
    <property type="project" value="InterPro"/>
</dbReference>
<evidence type="ECO:0000256" key="3">
    <source>
        <dbReference type="ARBA" id="ARBA00023004"/>
    </source>
</evidence>
<evidence type="ECO:0000256" key="2">
    <source>
        <dbReference type="ARBA" id="ARBA00022723"/>
    </source>
</evidence>
<dbReference type="GO" id="GO:0020037">
    <property type="term" value="F:heme binding"/>
    <property type="evidence" value="ECO:0007669"/>
    <property type="project" value="InterPro"/>
</dbReference>
<dbReference type="PRINTS" id="PR00385">
    <property type="entry name" value="P450"/>
</dbReference>
<sequence length="442" mass="48579">MTSASRPPLAPGARPVVGHSIDFLRDPLGSLDGWGQAEEPIVRLRIAGRSVCLVTDPSAVQRVLATDAADYRKAEIVRERLGTLQGGSLVLLEGDAWRERRQLLQTGFTSEHVAAMGSHTTEYATEMVDSWPTDRPVALAEHARDLSLALLARALFGLDLRGQDTPIHEAADDILSRMDMQSVSTYLPEWVPTPTNRRFRRAVATLHDRLDETVARRAAADQPGTDLLATMLAADLPPETVRDELIAFLFAGFDSTATALACTLGLLAEHPDVQARLHRELDTQLDGRTPTPADLQELPTLDGIVRESLRLYPPQYLLFREPRTAVTLGGYRVDPGTIVVLPPWVLHRDERFWDDPSAFRPGRWLDSEGGRADRTGPEYAYVPYGGGQRYCLGARLADQVLRLVVAVVCQSRRLDLVGSLSVSAGPTLSVDEELAVDAPHRE</sequence>
<evidence type="ECO:0000313" key="5">
    <source>
        <dbReference type="Proteomes" id="UP000783863"/>
    </source>
</evidence>
<accession>A0A8J7YME7</accession>
<evidence type="ECO:0000313" key="4">
    <source>
        <dbReference type="EMBL" id="MBX0305956.1"/>
    </source>
</evidence>
<dbReference type="InterPro" id="IPR050121">
    <property type="entry name" value="Cytochrome_P450_monoxygenase"/>
</dbReference>
<gene>
    <name evidence="4" type="ORF">EGD98_20115</name>
</gene>
<dbReference type="RefSeq" id="WP_220590145.1">
    <property type="nucleotide sequence ID" value="NZ_RKLQ01000006.1"/>
</dbReference>
<dbReference type="Gene3D" id="1.10.630.10">
    <property type="entry name" value="Cytochrome P450"/>
    <property type="match status" value="1"/>
</dbReference>
<dbReference type="PANTHER" id="PTHR24305">
    <property type="entry name" value="CYTOCHROME P450"/>
    <property type="match status" value="1"/>
</dbReference>
<proteinExistence type="inferred from homology"/>
<comment type="similarity">
    <text evidence="1">Belongs to the cytochrome P450 family.</text>
</comment>
<comment type="caution">
    <text evidence="4">The sequence shown here is derived from an EMBL/GenBank/DDBJ whole genome shotgun (WGS) entry which is preliminary data.</text>
</comment>
<dbReference type="PRINTS" id="PR00465">
    <property type="entry name" value="EP450IV"/>
</dbReference>
<dbReference type="InterPro" id="IPR002403">
    <property type="entry name" value="Cyt_P450_E_grp-IV"/>
</dbReference>
<keyword evidence="2" id="KW-0479">Metal-binding</keyword>
<dbReference type="AlphaFoldDB" id="A0A8J7YME7"/>
<dbReference type="GO" id="GO:0004497">
    <property type="term" value="F:monooxygenase activity"/>
    <property type="evidence" value="ECO:0007669"/>
    <property type="project" value="InterPro"/>
</dbReference>
<dbReference type="Pfam" id="PF00067">
    <property type="entry name" value="p450"/>
    <property type="match status" value="1"/>
</dbReference>
<reference evidence="4" key="1">
    <citation type="submission" date="2021-06" db="EMBL/GenBank/DDBJ databases">
        <title>Halomicroarcula sp. F24A a new haloarchaeum isolated from saline soil.</title>
        <authorList>
            <person name="Duran-Viseras A."/>
            <person name="Sanchez-Porro C."/>
            <person name="Ventosa A."/>
        </authorList>
    </citation>
    <scope>NUCLEOTIDE SEQUENCE</scope>
    <source>
        <strain evidence="4">F24A</strain>
    </source>
</reference>
<dbReference type="EMBL" id="RKLQ01000006">
    <property type="protein sequence ID" value="MBX0305956.1"/>
    <property type="molecule type" value="Genomic_DNA"/>
</dbReference>